<name>A0A0S7YHT5_UNCT6</name>
<feature type="domain" description="Ferrous iron transporter FeoA-like" evidence="2">
    <location>
        <begin position="4"/>
        <end position="76"/>
    </location>
</feature>
<dbReference type="PANTHER" id="PTHR43151:SF1">
    <property type="entry name" value="SSR2333 PROTEIN"/>
    <property type="match status" value="1"/>
</dbReference>
<reference evidence="3 4" key="1">
    <citation type="journal article" date="2015" name="Microbiome">
        <title>Genomic resolution of linkages in carbon, nitrogen, and sulfur cycling among widespread estuary sediment bacteria.</title>
        <authorList>
            <person name="Baker B.J."/>
            <person name="Lazar C.S."/>
            <person name="Teske A.P."/>
            <person name="Dick G.J."/>
        </authorList>
    </citation>
    <scope>NUCLEOTIDE SEQUENCE [LARGE SCALE GENOMIC DNA]</scope>
    <source>
        <strain evidence="3">DG_78</strain>
    </source>
</reference>
<dbReference type="AlphaFoldDB" id="A0A0S7YHT5"/>
<evidence type="ECO:0000313" key="3">
    <source>
        <dbReference type="EMBL" id="KPJ74325.1"/>
    </source>
</evidence>
<protein>
    <recommendedName>
        <fullName evidence="2">Ferrous iron transporter FeoA-like domain-containing protein</fullName>
    </recommendedName>
</protein>
<comment type="caution">
    <text evidence="3">The sequence shown here is derived from an EMBL/GenBank/DDBJ whole genome shotgun (WGS) entry which is preliminary data.</text>
</comment>
<dbReference type="InterPro" id="IPR053184">
    <property type="entry name" value="FeoA-like"/>
</dbReference>
<gene>
    <name evidence="3" type="ORF">AMJ52_00915</name>
</gene>
<evidence type="ECO:0000313" key="4">
    <source>
        <dbReference type="Proteomes" id="UP000051012"/>
    </source>
</evidence>
<dbReference type="PANTHER" id="PTHR43151">
    <property type="entry name" value="FEOA FAMILY PROTEIN"/>
    <property type="match status" value="1"/>
</dbReference>
<dbReference type="Pfam" id="PF04023">
    <property type="entry name" value="FeoA"/>
    <property type="match status" value="1"/>
</dbReference>
<dbReference type="Proteomes" id="UP000051012">
    <property type="component" value="Unassembled WGS sequence"/>
</dbReference>
<keyword evidence="1" id="KW-0408">Iron</keyword>
<dbReference type="InterPro" id="IPR007167">
    <property type="entry name" value="Fe-transptr_FeoA-like"/>
</dbReference>
<dbReference type="SMART" id="SM00899">
    <property type="entry name" value="FeoA"/>
    <property type="match status" value="1"/>
</dbReference>
<sequence length="77" mass="8302">MSRIDLTQMKTGESGTVIELYGGYGMVTRLEAMGIRPGVMLTKVSSQIMRGPVIVKIGTTQVAIGFGMARKVIVRVD</sequence>
<organism evidence="3 4">
    <name type="scientific">candidate division TA06 bacterium DG_78</name>
    <dbReference type="NCBI Taxonomy" id="1703772"/>
    <lineage>
        <taxon>Bacteria</taxon>
        <taxon>Bacteria division TA06</taxon>
    </lineage>
</organism>
<dbReference type="Gene3D" id="2.30.30.90">
    <property type="match status" value="1"/>
</dbReference>
<dbReference type="SUPFAM" id="SSF50037">
    <property type="entry name" value="C-terminal domain of transcriptional repressors"/>
    <property type="match status" value="1"/>
</dbReference>
<evidence type="ECO:0000259" key="2">
    <source>
        <dbReference type="SMART" id="SM00899"/>
    </source>
</evidence>
<dbReference type="InterPro" id="IPR038157">
    <property type="entry name" value="FeoA_core_dom"/>
</dbReference>
<proteinExistence type="predicted"/>
<evidence type="ECO:0000256" key="1">
    <source>
        <dbReference type="ARBA" id="ARBA00023004"/>
    </source>
</evidence>
<accession>A0A0S7YHT5</accession>
<dbReference type="InterPro" id="IPR008988">
    <property type="entry name" value="Transcriptional_repressor_C"/>
</dbReference>
<dbReference type="GO" id="GO:0046914">
    <property type="term" value="F:transition metal ion binding"/>
    <property type="evidence" value="ECO:0007669"/>
    <property type="project" value="InterPro"/>
</dbReference>
<dbReference type="EMBL" id="LJNI01000007">
    <property type="protein sequence ID" value="KPJ74325.1"/>
    <property type="molecule type" value="Genomic_DNA"/>
</dbReference>